<organism evidence="2 3">
    <name type="scientific">Trapa incisa</name>
    <dbReference type="NCBI Taxonomy" id="236973"/>
    <lineage>
        <taxon>Eukaryota</taxon>
        <taxon>Viridiplantae</taxon>
        <taxon>Streptophyta</taxon>
        <taxon>Embryophyta</taxon>
        <taxon>Tracheophyta</taxon>
        <taxon>Spermatophyta</taxon>
        <taxon>Magnoliopsida</taxon>
        <taxon>eudicotyledons</taxon>
        <taxon>Gunneridae</taxon>
        <taxon>Pentapetalae</taxon>
        <taxon>rosids</taxon>
        <taxon>malvids</taxon>
        <taxon>Myrtales</taxon>
        <taxon>Lythraceae</taxon>
        <taxon>Trapa</taxon>
    </lineage>
</organism>
<name>A0AAN7GPL6_9MYRT</name>
<comment type="caution">
    <text evidence="2">The sequence shown here is derived from an EMBL/GenBank/DDBJ whole genome shotgun (WGS) entry which is preliminary data.</text>
</comment>
<keyword evidence="3" id="KW-1185">Reference proteome</keyword>
<dbReference type="Pfam" id="PF13193">
    <property type="entry name" value="AMP-binding_C"/>
    <property type="match status" value="1"/>
</dbReference>
<dbReference type="InterPro" id="IPR045851">
    <property type="entry name" value="AMP-bd_C_sf"/>
</dbReference>
<dbReference type="EMBL" id="JAXIOK010000022">
    <property type="protein sequence ID" value="KAK4744198.1"/>
    <property type="molecule type" value="Genomic_DNA"/>
</dbReference>
<dbReference type="InterPro" id="IPR025110">
    <property type="entry name" value="AMP-bd_C"/>
</dbReference>
<dbReference type="Proteomes" id="UP001345219">
    <property type="component" value="Chromosome 9"/>
</dbReference>
<reference evidence="2 3" key="1">
    <citation type="journal article" date="2023" name="Hortic Res">
        <title>Pangenome of water caltrop reveals structural variations and asymmetric subgenome divergence after allopolyploidization.</title>
        <authorList>
            <person name="Zhang X."/>
            <person name="Chen Y."/>
            <person name="Wang L."/>
            <person name="Yuan Y."/>
            <person name="Fang M."/>
            <person name="Shi L."/>
            <person name="Lu R."/>
            <person name="Comes H.P."/>
            <person name="Ma Y."/>
            <person name="Chen Y."/>
            <person name="Huang G."/>
            <person name="Zhou Y."/>
            <person name="Zheng Z."/>
            <person name="Qiu Y."/>
        </authorList>
    </citation>
    <scope>NUCLEOTIDE SEQUENCE [LARGE SCALE GENOMIC DNA]</scope>
    <source>
        <tissue evidence="2">Roots</tissue>
    </source>
</reference>
<dbReference type="SUPFAM" id="SSF56801">
    <property type="entry name" value="Acetyl-CoA synthetase-like"/>
    <property type="match status" value="1"/>
</dbReference>
<evidence type="ECO:0000313" key="3">
    <source>
        <dbReference type="Proteomes" id="UP001345219"/>
    </source>
</evidence>
<protein>
    <recommendedName>
        <fullName evidence="1">AMP-binding enzyme C-terminal domain-containing protein</fullName>
    </recommendedName>
</protein>
<proteinExistence type="predicted"/>
<dbReference type="Gene3D" id="3.30.300.30">
    <property type="match status" value="1"/>
</dbReference>
<feature type="domain" description="AMP-binding enzyme C-terminal" evidence="1">
    <location>
        <begin position="7"/>
        <end position="101"/>
    </location>
</feature>
<evidence type="ECO:0000313" key="2">
    <source>
        <dbReference type="EMBL" id="KAK4744198.1"/>
    </source>
</evidence>
<dbReference type="GO" id="GO:0031956">
    <property type="term" value="F:medium-chain fatty acid-CoA ligase activity"/>
    <property type="evidence" value="ECO:0007669"/>
    <property type="project" value="TreeGrafter"/>
</dbReference>
<gene>
    <name evidence="2" type="ORF">SAY87_010510</name>
</gene>
<dbReference type="GO" id="GO:0006631">
    <property type="term" value="P:fatty acid metabolic process"/>
    <property type="evidence" value="ECO:0007669"/>
    <property type="project" value="TreeGrafter"/>
</dbReference>
<sequence length="122" mass="13916">MEVFVMQVETILSQHPGVRGVVVLGVPEPRLSEMVVGCVQLEVEWQWSDKSFGDPPRNKNHNVLSGETLRQFCRRNNLTGFKIPRVFFQWKKPFPTTSTGKVIRGKLLDEVISILQPLHSSM</sequence>
<dbReference type="AlphaFoldDB" id="A0AAN7GPL6"/>
<evidence type="ECO:0000259" key="1">
    <source>
        <dbReference type="Pfam" id="PF13193"/>
    </source>
</evidence>
<dbReference type="PANTHER" id="PTHR43201">
    <property type="entry name" value="ACYL-COA SYNTHETASE"/>
    <property type="match status" value="1"/>
</dbReference>
<accession>A0AAN7GPL6</accession>
<dbReference type="PANTHER" id="PTHR43201:SF32">
    <property type="entry name" value="2-SUCCINYLBENZOATE--COA LIGASE, CHLOROPLASTIC_PEROXISOMAL"/>
    <property type="match status" value="1"/>
</dbReference>